<dbReference type="GO" id="GO:0006559">
    <property type="term" value="P:L-phenylalanine catabolic process"/>
    <property type="evidence" value="ECO:0007669"/>
    <property type="project" value="UniProtKB-UniPathway"/>
</dbReference>
<dbReference type="InterPro" id="IPR034333">
    <property type="entry name" value="GST_Zeta_N"/>
</dbReference>
<evidence type="ECO:0000313" key="10">
    <source>
        <dbReference type="Proteomes" id="UP000095284"/>
    </source>
</evidence>
<dbReference type="InterPro" id="IPR040079">
    <property type="entry name" value="Glutathione_S-Trfase"/>
</dbReference>
<dbReference type="Pfam" id="PF14497">
    <property type="entry name" value="GST_C_3"/>
    <property type="match status" value="1"/>
</dbReference>
<dbReference type="GO" id="GO:0004364">
    <property type="term" value="F:glutathione transferase activity"/>
    <property type="evidence" value="ECO:0007669"/>
    <property type="project" value="TreeGrafter"/>
</dbReference>
<dbReference type="PANTHER" id="PTHR42673:SF4">
    <property type="entry name" value="MALEYLACETOACETATE ISOMERASE"/>
    <property type="match status" value="1"/>
</dbReference>
<dbReference type="SUPFAM" id="SSF47616">
    <property type="entry name" value="GST C-terminal domain-like"/>
    <property type="match status" value="1"/>
</dbReference>
<dbReference type="GO" id="GO:0006572">
    <property type="term" value="P:L-tyrosine catabolic process"/>
    <property type="evidence" value="ECO:0007669"/>
    <property type="project" value="UniProtKB-KW"/>
</dbReference>
<keyword evidence="6" id="KW-0828">Tyrosine catabolism</keyword>
<dbReference type="Pfam" id="PF02798">
    <property type="entry name" value="GST_N"/>
    <property type="match status" value="1"/>
</dbReference>
<evidence type="ECO:0000259" key="9">
    <source>
        <dbReference type="PROSITE" id="PS50405"/>
    </source>
</evidence>
<comment type="cofactor">
    <cofactor evidence="2">
        <name>glutathione</name>
        <dbReference type="ChEBI" id="CHEBI:57925"/>
    </cofactor>
</comment>
<evidence type="ECO:0000256" key="3">
    <source>
        <dbReference type="ARBA" id="ARBA00004671"/>
    </source>
</evidence>
<keyword evidence="7" id="KW-0585">Phenylalanine catabolism</keyword>
<evidence type="ECO:0000256" key="6">
    <source>
        <dbReference type="ARBA" id="ARBA00022878"/>
    </source>
</evidence>
<dbReference type="EC" id="5.2.1.2" evidence="5"/>
<dbReference type="Gene3D" id="1.20.1050.10">
    <property type="match status" value="1"/>
</dbReference>
<dbReference type="NCBIfam" id="TIGR01262">
    <property type="entry name" value="maiA"/>
    <property type="match status" value="1"/>
</dbReference>
<dbReference type="InterPro" id="IPR036282">
    <property type="entry name" value="Glutathione-S-Trfase_C_sf"/>
</dbReference>
<reference evidence="11" key="1">
    <citation type="submission" date="2016-11" db="UniProtKB">
        <authorList>
            <consortium name="WormBaseParasite"/>
        </authorList>
    </citation>
    <scope>IDENTIFICATION</scope>
</reference>
<dbReference type="PANTHER" id="PTHR42673">
    <property type="entry name" value="MALEYLACETOACETATE ISOMERASE"/>
    <property type="match status" value="1"/>
</dbReference>
<sequence length="250" mass="28197">MTTGLTLYSYYKSSCTWRVRAALAYKKLEYTTKIVNVAEGDHMKPDYLKLNPSGNLPTLIHNGHVLTESMAILEYLEEVFPDKGRLLPENDPVKKALVRTVCMMVRVIVGIQPMQTPKVYNRAGRREKFAAEMTIEGLYALEEKLKKVAGTHCIGNEMSLADMVLVPQLYNAVTKFAINLDFFPTLKKLYTELLVTDCFLASQPHCQPDCELSATKCTSLKVAKSPSLSAFPRNMVSKDEDHLHDRFGKE</sequence>
<dbReference type="InterPro" id="IPR005955">
    <property type="entry name" value="GST_Zeta"/>
</dbReference>
<evidence type="ECO:0000256" key="7">
    <source>
        <dbReference type="ARBA" id="ARBA00023232"/>
    </source>
</evidence>
<evidence type="ECO:0000256" key="4">
    <source>
        <dbReference type="ARBA" id="ARBA00010007"/>
    </source>
</evidence>
<comment type="catalytic activity">
    <reaction evidence="1">
        <text>4-maleylacetoacetate = 4-fumarylacetoacetate</text>
        <dbReference type="Rhea" id="RHEA:14817"/>
        <dbReference type="ChEBI" id="CHEBI:17105"/>
        <dbReference type="ChEBI" id="CHEBI:18034"/>
        <dbReference type="EC" id="5.2.1.2"/>
    </reaction>
</comment>
<dbReference type="GO" id="GO:0005737">
    <property type="term" value="C:cytoplasm"/>
    <property type="evidence" value="ECO:0007669"/>
    <property type="project" value="InterPro"/>
</dbReference>
<organism evidence="10 11">
    <name type="scientific">Bursaphelenchus xylophilus</name>
    <name type="common">Pinewood nematode worm</name>
    <name type="synonym">Aphelenchoides xylophilus</name>
    <dbReference type="NCBI Taxonomy" id="6326"/>
    <lineage>
        <taxon>Eukaryota</taxon>
        <taxon>Metazoa</taxon>
        <taxon>Ecdysozoa</taxon>
        <taxon>Nematoda</taxon>
        <taxon>Chromadorea</taxon>
        <taxon>Rhabditida</taxon>
        <taxon>Tylenchina</taxon>
        <taxon>Tylenchomorpha</taxon>
        <taxon>Aphelenchoidea</taxon>
        <taxon>Aphelenchoididae</taxon>
        <taxon>Bursaphelenchus</taxon>
    </lineage>
</organism>
<accession>A0A1I7RUT2</accession>
<name>A0A1I7RUT2_BURXY</name>
<dbReference type="SFLD" id="SFLDS00019">
    <property type="entry name" value="Glutathione_Transferase_(cytos"/>
    <property type="match status" value="1"/>
</dbReference>
<evidence type="ECO:0000256" key="2">
    <source>
        <dbReference type="ARBA" id="ARBA00001955"/>
    </source>
</evidence>
<dbReference type="SFLD" id="SFLDG00358">
    <property type="entry name" value="Main_(cytGST)"/>
    <property type="match status" value="1"/>
</dbReference>
<evidence type="ECO:0000259" key="8">
    <source>
        <dbReference type="PROSITE" id="PS50404"/>
    </source>
</evidence>
<comment type="similarity">
    <text evidence="4">Belongs to the GST superfamily. Zeta family.</text>
</comment>
<dbReference type="InterPro" id="IPR004045">
    <property type="entry name" value="Glutathione_S-Trfase_N"/>
</dbReference>
<dbReference type="PROSITE" id="PS50405">
    <property type="entry name" value="GST_CTER"/>
    <property type="match status" value="1"/>
</dbReference>
<feature type="domain" description="GST N-terminal" evidence="8">
    <location>
        <begin position="3"/>
        <end position="84"/>
    </location>
</feature>
<comment type="pathway">
    <text evidence="3">Amino-acid degradation; L-phenylalanine degradation; acetoacetate and fumarate from L-phenylalanine: step 5/6.</text>
</comment>
<evidence type="ECO:0000313" key="11">
    <source>
        <dbReference type="WBParaSite" id="BXY_0449200.1"/>
    </source>
</evidence>
<dbReference type="WBParaSite" id="BXY_0449200.1">
    <property type="protein sequence ID" value="BXY_0449200.1"/>
    <property type="gene ID" value="BXY_0449200"/>
</dbReference>
<evidence type="ECO:0000256" key="5">
    <source>
        <dbReference type="ARBA" id="ARBA00013199"/>
    </source>
</evidence>
<dbReference type="Gene3D" id="3.40.30.10">
    <property type="entry name" value="Glutaredoxin"/>
    <property type="match status" value="1"/>
</dbReference>
<dbReference type="InterPro" id="IPR004046">
    <property type="entry name" value="GST_C"/>
</dbReference>
<dbReference type="CDD" id="cd03042">
    <property type="entry name" value="GST_N_Zeta"/>
    <property type="match status" value="1"/>
</dbReference>
<dbReference type="UniPathway" id="UPA00139">
    <property type="reaction ID" value="UER00340"/>
</dbReference>
<dbReference type="InterPro" id="IPR036249">
    <property type="entry name" value="Thioredoxin-like_sf"/>
</dbReference>
<protein>
    <recommendedName>
        <fullName evidence="5">maleylacetoacetate isomerase</fullName>
        <ecNumber evidence="5">5.2.1.2</ecNumber>
    </recommendedName>
</protein>
<dbReference type="PROSITE" id="PS50404">
    <property type="entry name" value="GST_NTER"/>
    <property type="match status" value="1"/>
</dbReference>
<dbReference type="GO" id="GO:0016034">
    <property type="term" value="F:maleylacetoacetate isomerase activity"/>
    <property type="evidence" value="ECO:0007669"/>
    <property type="project" value="UniProtKB-EC"/>
</dbReference>
<dbReference type="SUPFAM" id="SSF52833">
    <property type="entry name" value="Thioredoxin-like"/>
    <property type="match status" value="1"/>
</dbReference>
<dbReference type="GO" id="GO:0006749">
    <property type="term" value="P:glutathione metabolic process"/>
    <property type="evidence" value="ECO:0007669"/>
    <property type="project" value="TreeGrafter"/>
</dbReference>
<proteinExistence type="inferred from homology"/>
<feature type="domain" description="GST C-terminal" evidence="9">
    <location>
        <begin position="91"/>
        <end position="212"/>
    </location>
</feature>
<dbReference type="AlphaFoldDB" id="A0A1I7RUT2"/>
<dbReference type="InterPro" id="IPR010987">
    <property type="entry name" value="Glutathione-S-Trfase_C-like"/>
</dbReference>
<evidence type="ECO:0000256" key="1">
    <source>
        <dbReference type="ARBA" id="ARBA00001622"/>
    </source>
</evidence>
<dbReference type="Proteomes" id="UP000095284">
    <property type="component" value="Unplaced"/>
</dbReference>